<dbReference type="PANTHER" id="PTHR32552">
    <property type="entry name" value="FERRICHROME IRON RECEPTOR-RELATED"/>
    <property type="match status" value="1"/>
</dbReference>
<evidence type="ECO:0000256" key="5">
    <source>
        <dbReference type="ARBA" id="ARBA00022496"/>
    </source>
</evidence>
<evidence type="ECO:0000259" key="18">
    <source>
        <dbReference type="Pfam" id="PF00593"/>
    </source>
</evidence>
<feature type="domain" description="TonB-dependent receptor plug" evidence="19">
    <location>
        <begin position="60"/>
        <end position="160"/>
    </location>
</feature>
<gene>
    <name evidence="20" type="ORF">JOS67_19670</name>
</gene>
<dbReference type="Gene3D" id="2.40.170.20">
    <property type="entry name" value="TonB-dependent receptor, beta-barrel domain"/>
    <property type="match status" value="1"/>
</dbReference>
<keyword evidence="5" id="KW-0410">Iron transport</keyword>
<name>A0AA92LXL0_9VIBR</name>
<dbReference type="InterPro" id="IPR036942">
    <property type="entry name" value="Beta-barrel_TonB_sf"/>
</dbReference>
<feature type="short sequence motif" description="TonB box" evidence="15">
    <location>
        <begin position="46"/>
        <end position="52"/>
    </location>
</feature>
<keyword evidence="7 17" id="KW-0732">Signal</keyword>
<feature type="domain" description="TonB-dependent receptor-like beta-barrel" evidence="18">
    <location>
        <begin position="234"/>
        <end position="672"/>
    </location>
</feature>
<evidence type="ECO:0000256" key="2">
    <source>
        <dbReference type="ARBA" id="ARBA00009810"/>
    </source>
</evidence>
<dbReference type="AlphaFoldDB" id="A0AA92LXL0"/>
<dbReference type="GO" id="GO:0038023">
    <property type="term" value="F:signaling receptor activity"/>
    <property type="evidence" value="ECO:0007669"/>
    <property type="project" value="InterPro"/>
</dbReference>
<dbReference type="Pfam" id="PF00593">
    <property type="entry name" value="TonB_dep_Rec_b-barrel"/>
    <property type="match status" value="1"/>
</dbReference>
<evidence type="ECO:0000256" key="10">
    <source>
        <dbReference type="ARBA" id="ARBA00023077"/>
    </source>
</evidence>
<dbReference type="SUPFAM" id="SSF56935">
    <property type="entry name" value="Porins"/>
    <property type="match status" value="1"/>
</dbReference>
<dbReference type="CDD" id="cd01347">
    <property type="entry name" value="ligand_gated_channel"/>
    <property type="match status" value="1"/>
</dbReference>
<dbReference type="InterPro" id="IPR039426">
    <property type="entry name" value="TonB-dep_rcpt-like"/>
</dbReference>
<dbReference type="PROSITE" id="PS00430">
    <property type="entry name" value="TONB_DEPENDENT_REC_1"/>
    <property type="match status" value="1"/>
</dbReference>
<keyword evidence="12 20" id="KW-0675">Receptor</keyword>
<keyword evidence="13 14" id="KW-0998">Cell outer membrane</keyword>
<dbReference type="InterPro" id="IPR012910">
    <property type="entry name" value="Plug_dom"/>
</dbReference>
<evidence type="ECO:0000256" key="4">
    <source>
        <dbReference type="ARBA" id="ARBA00022452"/>
    </source>
</evidence>
<evidence type="ECO:0000256" key="8">
    <source>
        <dbReference type="ARBA" id="ARBA00023004"/>
    </source>
</evidence>
<evidence type="ECO:0000256" key="6">
    <source>
        <dbReference type="ARBA" id="ARBA00022692"/>
    </source>
</evidence>
<evidence type="ECO:0000313" key="20">
    <source>
        <dbReference type="EMBL" id="QRG85848.1"/>
    </source>
</evidence>
<evidence type="ECO:0000256" key="1">
    <source>
        <dbReference type="ARBA" id="ARBA00004571"/>
    </source>
</evidence>
<dbReference type="InterPro" id="IPR000531">
    <property type="entry name" value="Beta-barrel_TonB"/>
</dbReference>
<dbReference type="Proteomes" id="UP000596337">
    <property type="component" value="Chromosome 2"/>
</dbReference>
<keyword evidence="11 14" id="KW-0472">Membrane</keyword>
<evidence type="ECO:0000259" key="19">
    <source>
        <dbReference type="Pfam" id="PF07715"/>
    </source>
</evidence>
<dbReference type="EMBL" id="CP069197">
    <property type="protein sequence ID" value="QRG85848.1"/>
    <property type="molecule type" value="Genomic_DNA"/>
</dbReference>
<dbReference type="GO" id="GO:0009279">
    <property type="term" value="C:cell outer membrane"/>
    <property type="evidence" value="ECO:0007669"/>
    <property type="project" value="UniProtKB-SubCell"/>
</dbReference>
<dbReference type="InterPro" id="IPR010916">
    <property type="entry name" value="TonB_box_CS"/>
</dbReference>
<evidence type="ECO:0000256" key="9">
    <source>
        <dbReference type="ARBA" id="ARBA00023065"/>
    </source>
</evidence>
<dbReference type="RefSeq" id="WP_203347889.1">
    <property type="nucleotide sequence ID" value="NZ_CP069197.1"/>
</dbReference>
<evidence type="ECO:0000256" key="17">
    <source>
        <dbReference type="SAM" id="SignalP"/>
    </source>
</evidence>
<comment type="similarity">
    <text evidence="2 14 16">Belongs to the TonB-dependent receptor family.</text>
</comment>
<keyword evidence="10 15" id="KW-0798">TonB box</keyword>
<evidence type="ECO:0000256" key="14">
    <source>
        <dbReference type="PROSITE-ProRule" id="PRU01360"/>
    </source>
</evidence>
<comment type="subcellular location">
    <subcellularLocation>
        <location evidence="1 14">Cell outer membrane</location>
        <topology evidence="1 14">Multi-pass membrane protein</topology>
    </subcellularLocation>
</comment>
<evidence type="ECO:0000256" key="15">
    <source>
        <dbReference type="PROSITE-ProRule" id="PRU10143"/>
    </source>
</evidence>
<organism evidence="20 21">
    <name type="scientific">Vibrio diabolicus</name>
    <dbReference type="NCBI Taxonomy" id="50719"/>
    <lineage>
        <taxon>Bacteria</taxon>
        <taxon>Pseudomonadati</taxon>
        <taxon>Pseudomonadota</taxon>
        <taxon>Gammaproteobacteria</taxon>
        <taxon>Vibrionales</taxon>
        <taxon>Vibrionaceae</taxon>
        <taxon>Vibrio</taxon>
        <taxon>Vibrio diabolicus subgroup</taxon>
    </lineage>
</organism>
<keyword evidence="9" id="KW-0406">Ion transport</keyword>
<reference evidence="20 21" key="1">
    <citation type="submission" date="2021-01" db="EMBL/GenBank/DDBJ databases">
        <title>Characterization of a novel blaVMB-2- harboring plasmid in Vibrio diabolicus.</title>
        <authorList>
            <person name="Liu M."/>
        </authorList>
    </citation>
    <scope>NUCLEOTIDE SEQUENCE [LARGE SCALE GENOMIC DNA]</scope>
    <source>
        <strain evidence="20 21">SLV18</strain>
    </source>
</reference>
<dbReference type="InterPro" id="IPR010105">
    <property type="entry name" value="TonB_sidphr_rcpt"/>
</dbReference>
<dbReference type="Gene3D" id="2.170.130.10">
    <property type="entry name" value="TonB-dependent receptor, plug domain"/>
    <property type="match status" value="1"/>
</dbReference>
<evidence type="ECO:0000313" key="21">
    <source>
        <dbReference type="Proteomes" id="UP000596337"/>
    </source>
</evidence>
<keyword evidence="3 14" id="KW-0813">Transport</keyword>
<evidence type="ECO:0000256" key="13">
    <source>
        <dbReference type="ARBA" id="ARBA00023237"/>
    </source>
</evidence>
<dbReference type="PROSITE" id="PS52016">
    <property type="entry name" value="TONB_DEPENDENT_REC_3"/>
    <property type="match status" value="1"/>
</dbReference>
<dbReference type="Pfam" id="PF07715">
    <property type="entry name" value="Plug"/>
    <property type="match status" value="1"/>
</dbReference>
<proteinExistence type="inferred from homology"/>
<keyword evidence="6 14" id="KW-0812">Transmembrane</keyword>
<evidence type="ECO:0000256" key="7">
    <source>
        <dbReference type="ARBA" id="ARBA00022729"/>
    </source>
</evidence>
<dbReference type="GO" id="GO:0015891">
    <property type="term" value="P:siderophore transport"/>
    <property type="evidence" value="ECO:0007669"/>
    <property type="project" value="InterPro"/>
</dbReference>
<evidence type="ECO:0000256" key="12">
    <source>
        <dbReference type="ARBA" id="ARBA00023170"/>
    </source>
</evidence>
<sequence length="701" mass="77572">MTKNNLLTIAIRNALVCALAPTAAVVAFTAQAQEDVVQDDIIAMETITVTAQALKVETPAAETPRSVSIISEDELRVRAPQKLDEALRYTSGVTAQPYGADNDTDWFKVRGFDAATYLNGNRLFRDGYYTWLVEPYGLESVEVVKGPSAILFGESAPGGIVNAVQKKPTFTPQGEVKVEVGNNQHQSVGFDIADEANDDGTIRYRLVGLMTSQDGELDGTNNERFYLAPSVEFDISDRTMLTVLATYLRDDGVPTNPFFPAAGTLIGSNFGKIDPSTNLGQPNYDKYERTQFSLGYLLEHDINDTWSFSQNLNYGSNELYLRSSYAFSNNDPAKEELAQGIVFRDGKNQSITFDNNAVGNWMTDNAEHTVLVGMDLQFHKTDGDEQDNYAFGTINPWNPVYGNFTPLDPANNVKREIEKSQASLYSQYQLKLHEQWIGNVGARYDWVKTENSGKGAGVDQNESRDDGQLSLSAGVMFLANNGLSPYANYSQSFEVISTIDAATNELYKPLEGEQVEVGVKYEPSFMDGFINLAWFDITQKNALVTNPSTWIATQTGEVTSQGIELESTAQLTDDLKLMASYTYTKAKTDESFGQGKKQAALIPEHQASAWVDYSAYSLIPGLNIGTGVRYVGESKDNPKSSNLTVPSVTLWDASVTYDITSQWQAQLNVNNILDKEFVSGCDYWCYYGQSRSVMLNANYRW</sequence>
<evidence type="ECO:0000256" key="16">
    <source>
        <dbReference type="RuleBase" id="RU003357"/>
    </source>
</evidence>
<keyword evidence="8" id="KW-0408">Iron</keyword>
<evidence type="ECO:0000256" key="3">
    <source>
        <dbReference type="ARBA" id="ARBA00022448"/>
    </source>
</evidence>
<feature type="chain" id="PRO_5041666096" evidence="17">
    <location>
        <begin position="33"/>
        <end position="701"/>
    </location>
</feature>
<accession>A0AA92LXL0</accession>
<dbReference type="InterPro" id="IPR037066">
    <property type="entry name" value="Plug_dom_sf"/>
</dbReference>
<evidence type="ECO:0000256" key="11">
    <source>
        <dbReference type="ARBA" id="ARBA00023136"/>
    </source>
</evidence>
<keyword evidence="4 14" id="KW-1134">Transmembrane beta strand</keyword>
<dbReference type="PANTHER" id="PTHR32552:SF68">
    <property type="entry name" value="FERRICHROME OUTER MEMBRANE TRANSPORTER_PHAGE RECEPTOR"/>
    <property type="match status" value="1"/>
</dbReference>
<protein>
    <submittedName>
        <fullName evidence="20">TonB-dependent siderophore receptor</fullName>
    </submittedName>
</protein>
<dbReference type="NCBIfam" id="TIGR01783">
    <property type="entry name" value="TonB-siderophor"/>
    <property type="match status" value="1"/>
</dbReference>
<dbReference type="GO" id="GO:0015344">
    <property type="term" value="F:siderophore uptake transmembrane transporter activity"/>
    <property type="evidence" value="ECO:0007669"/>
    <property type="project" value="TreeGrafter"/>
</dbReference>
<feature type="signal peptide" evidence="17">
    <location>
        <begin position="1"/>
        <end position="32"/>
    </location>
</feature>